<evidence type="ECO:0000313" key="2">
    <source>
        <dbReference type="EMBL" id="EME88729.1"/>
    </source>
</evidence>
<dbReference type="VEuPathDB" id="FungiDB:MYCFIDRAFT_209886"/>
<gene>
    <name evidence="2" type="ORF">MYCFIDRAFT_209886</name>
</gene>
<sequence>MVYHIGNIGRVKNEDSFIGAPERRQLCRVPRSKCRFYRTLGCIDSTRRRRLPASSSHTLTPSPVLPRHDPSGRGPTLIRLSGEHES</sequence>
<dbReference type="Proteomes" id="UP000016932">
    <property type="component" value="Unassembled WGS sequence"/>
</dbReference>
<dbReference type="AlphaFoldDB" id="N1Q7N2"/>
<evidence type="ECO:0000313" key="3">
    <source>
        <dbReference type="Proteomes" id="UP000016932"/>
    </source>
</evidence>
<keyword evidence="3" id="KW-1185">Reference proteome</keyword>
<feature type="region of interest" description="Disordered" evidence="1">
    <location>
        <begin position="47"/>
        <end position="86"/>
    </location>
</feature>
<dbReference type="GeneID" id="19336928"/>
<protein>
    <submittedName>
        <fullName evidence="2">Uncharacterized protein</fullName>
    </submittedName>
</protein>
<dbReference type="KEGG" id="pfj:MYCFIDRAFT_209886"/>
<dbReference type="HOGENOM" id="CLU_2498807_0_0_1"/>
<reference evidence="2 3" key="1">
    <citation type="journal article" date="2012" name="PLoS Pathog.">
        <title>Diverse lifestyles and strategies of plant pathogenesis encoded in the genomes of eighteen Dothideomycetes fungi.</title>
        <authorList>
            <person name="Ohm R.A."/>
            <person name="Feau N."/>
            <person name="Henrissat B."/>
            <person name="Schoch C.L."/>
            <person name="Horwitz B.A."/>
            <person name="Barry K.W."/>
            <person name="Condon B.J."/>
            <person name="Copeland A.C."/>
            <person name="Dhillon B."/>
            <person name="Glaser F."/>
            <person name="Hesse C.N."/>
            <person name="Kosti I."/>
            <person name="LaButti K."/>
            <person name="Lindquist E.A."/>
            <person name="Lucas S."/>
            <person name="Salamov A.A."/>
            <person name="Bradshaw R.E."/>
            <person name="Ciuffetti L."/>
            <person name="Hamelin R.C."/>
            <person name="Kema G.H.J."/>
            <person name="Lawrence C."/>
            <person name="Scott J.A."/>
            <person name="Spatafora J.W."/>
            <person name="Turgeon B.G."/>
            <person name="de Wit P.J.G.M."/>
            <person name="Zhong S."/>
            <person name="Goodwin S.B."/>
            <person name="Grigoriev I.V."/>
        </authorList>
    </citation>
    <scope>NUCLEOTIDE SEQUENCE [LARGE SCALE GENOMIC DNA]</scope>
    <source>
        <strain evidence="2 3">CIRAD86</strain>
    </source>
</reference>
<dbReference type="RefSeq" id="XP_007921644.1">
    <property type="nucleotide sequence ID" value="XM_007923453.1"/>
</dbReference>
<accession>N1Q7N2</accession>
<organism evidence="2 3">
    <name type="scientific">Pseudocercospora fijiensis (strain CIRAD86)</name>
    <name type="common">Black leaf streak disease fungus</name>
    <name type="synonym">Mycosphaerella fijiensis</name>
    <dbReference type="NCBI Taxonomy" id="383855"/>
    <lineage>
        <taxon>Eukaryota</taxon>
        <taxon>Fungi</taxon>
        <taxon>Dikarya</taxon>
        <taxon>Ascomycota</taxon>
        <taxon>Pezizomycotina</taxon>
        <taxon>Dothideomycetes</taxon>
        <taxon>Dothideomycetidae</taxon>
        <taxon>Mycosphaerellales</taxon>
        <taxon>Mycosphaerellaceae</taxon>
        <taxon>Pseudocercospora</taxon>
    </lineage>
</organism>
<name>N1Q7N2_PSEFD</name>
<proteinExistence type="predicted"/>
<dbReference type="EMBL" id="KB446555">
    <property type="protein sequence ID" value="EME88729.1"/>
    <property type="molecule type" value="Genomic_DNA"/>
</dbReference>
<evidence type="ECO:0000256" key="1">
    <source>
        <dbReference type="SAM" id="MobiDB-lite"/>
    </source>
</evidence>